<keyword evidence="5 8" id="KW-0812">Transmembrane</keyword>
<dbReference type="Proteomes" id="UP000297475">
    <property type="component" value="Unassembled WGS sequence"/>
</dbReference>
<dbReference type="PANTHER" id="PTHR30269:SF37">
    <property type="entry name" value="MEMBRANE TRANSPORTER PROTEIN"/>
    <property type="match status" value="1"/>
</dbReference>
<evidence type="ECO:0000256" key="1">
    <source>
        <dbReference type="ARBA" id="ARBA00004651"/>
    </source>
</evidence>
<comment type="subcellular location">
    <subcellularLocation>
        <location evidence="1 8">Cell membrane</location>
        <topology evidence="1 8">Multi-pass membrane protein</topology>
    </subcellularLocation>
</comment>
<organism evidence="9 10">
    <name type="scientific">Natronospirillum operosum</name>
    <dbReference type="NCBI Taxonomy" id="2759953"/>
    <lineage>
        <taxon>Bacteria</taxon>
        <taxon>Pseudomonadati</taxon>
        <taxon>Pseudomonadota</taxon>
        <taxon>Gammaproteobacteria</taxon>
        <taxon>Oceanospirillales</taxon>
        <taxon>Natronospirillaceae</taxon>
        <taxon>Natronospirillum</taxon>
    </lineage>
</organism>
<feature type="transmembrane region" description="Helical" evidence="8">
    <location>
        <begin position="199"/>
        <end position="219"/>
    </location>
</feature>
<evidence type="ECO:0000256" key="8">
    <source>
        <dbReference type="RuleBase" id="RU363041"/>
    </source>
</evidence>
<evidence type="ECO:0000256" key="7">
    <source>
        <dbReference type="ARBA" id="ARBA00023136"/>
    </source>
</evidence>
<reference evidence="9 10" key="1">
    <citation type="submission" date="2019-04" db="EMBL/GenBank/DDBJ databases">
        <title>Natronospirillum operosus gen. nov., sp. nov., a haloalkaliphilic satellite isolated from decaying biomass of laboratory culture of cyanobacterium Geitlerinema sp. and proposal of Natronospirillaceae fam. nov. and Saccharospirillaceae fam. nov.</title>
        <authorList>
            <person name="Kevbrin V."/>
            <person name="Boltyanskaya Y."/>
            <person name="Koziaeva V."/>
            <person name="Grouzdev D.S."/>
            <person name="Park M."/>
            <person name="Cho J."/>
        </authorList>
    </citation>
    <scope>NUCLEOTIDE SEQUENCE [LARGE SCALE GENOMIC DNA]</scope>
    <source>
        <strain evidence="9 10">G-116</strain>
    </source>
</reference>
<keyword evidence="6 8" id="KW-1133">Transmembrane helix</keyword>
<comment type="similarity">
    <text evidence="2 8">Belongs to the 4-toluene sulfonate uptake permease (TSUP) (TC 2.A.102) family.</text>
</comment>
<evidence type="ECO:0000313" key="10">
    <source>
        <dbReference type="Proteomes" id="UP000297475"/>
    </source>
</evidence>
<dbReference type="AlphaFoldDB" id="A0A4Z0WHE4"/>
<feature type="transmembrane region" description="Helical" evidence="8">
    <location>
        <begin position="167"/>
        <end position="187"/>
    </location>
</feature>
<evidence type="ECO:0000313" key="9">
    <source>
        <dbReference type="EMBL" id="TGG95196.1"/>
    </source>
</evidence>
<dbReference type="OrthoDB" id="9801058at2"/>
<feature type="transmembrane region" description="Helical" evidence="8">
    <location>
        <begin position="100"/>
        <end position="117"/>
    </location>
</feature>
<accession>A0A4Z0WHE4</accession>
<comment type="caution">
    <text evidence="9">The sequence shown here is derived from an EMBL/GenBank/DDBJ whole genome shotgun (WGS) entry which is preliminary data.</text>
</comment>
<feature type="transmembrane region" description="Helical" evidence="8">
    <location>
        <begin position="44"/>
        <end position="62"/>
    </location>
</feature>
<proteinExistence type="inferred from homology"/>
<feature type="transmembrane region" description="Helical" evidence="8">
    <location>
        <begin position="226"/>
        <end position="245"/>
    </location>
</feature>
<feature type="transmembrane region" description="Helical" evidence="8">
    <location>
        <begin position="7"/>
        <end position="38"/>
    </location>
</feature>
<dbReference type="GO" id="GO:0005886">
    <property type="term" value="C:plasma membrane"/>
    <property type="evidence" value="ECO:0007669"/>
    <property type="project" value="UniProtKB-SubCell"/>
</dbReference>
<dbReference type="PANTHER" id="PTHR30269">
    <property type="entry name" value="TRANSMEMBRANE PROTEIN YFCA"/>
    <property type="match status" value="1"/>
</dbReference>
<keyword evidence="7 8" id="KW-0472">Membrane</keyword>
<evidence type="ECO:0000256" key="6">
    <source>
        <dbReference type="ARBA" id="ARBA00022989"/>
    </source>
</evidence>
<feature type="transmembrane region" description="Helical" evidence="8">
    <location>
        <begin position="74"/>
        <end position="94"/>
    </location>
</feature>
<evidence type="ECO:0000256" key="4">
    <source>
        <dbReference type="ARBA" id="ARBA00022475"/>
    </source>
</evidence>
<evidence type="ECO:0000256" key="5">
    <source>
        <dbReference type="ARBA" id="ARBA00022692"/>
    </source>
</evidence>
<keyword evidence="4 8" id="KW-1003">Cell membrane</keyword>
<dbReference type="InterPro" id="IPR052017">
    <property type="entry name" value="TSUP"/>
</dbReference>
<evidence type="ECO:0000256" key="3">
    <source>
        <dbReference type="ARBA" id="ARBA00022448"/>
    </source>
</evidence>
<dbReference type="InterPro" id="IPR002781">
    <property type="entry name" value="TM_pro_TauE-like"/>
</dbReference>
<gene>
    <name evidence="9" type="ORF">E4656_01890</name>
</gene>
<evidence type="ECO:0000256" key="2">
    <source>
        <dbReference type="ARBA" id="ARBA00009142"/>
    </source>
</evidence>
<keyword evidence="10" id="KW-1185">Reference proteome</keyword>
<dbReference type="EMBL" id="SRMF01000001">
    <property type="protein sequence ID" value="TGG95196.1"/>
    <property type="molecule type" value="Genomic_DNA"/>
</dbReference>
<sequence>MIQEPLFYLAAFFAVMIAGISKGGFGGGVGVMAVPLMALVIPPFQAAAIMLPILCIMDLAGLKAFWKKWDNRNILIMIPGSVLGILIAFLTYRWVSDDHLRILIGLIAVVFALNYYLNRGAADAEPKSANWAKGTFWSTVAGFTSFSAHAGGPPMNMYLLPQRLDKTLFVGTTVVFFTVVNYVKLVPYALLGQFDTTNLMTALVLAPLAIFGVYSGYWLHKRISIILFYRICYVFLLITGSRLLYQGITNLWF</sequence>
<protein>
    <recommendedName>
        <fullName evidence="8">Probable membrane transporter protein</fullName>
    </recommendedName>
</protein>
<dbReference type="Pfam" id="PF01925">
    <property type="entry name" value="TauE"/>
    <property type="match status" value="1"/>
</dbReference>
<name>A0A4Z0WHE4_9GAMM</name>
<dbReference type="RefSeq" id="WP_135480669.1">
    <property type="nucleotide sequence ID" value="NZ_SRMF01000001.1"/>
</dbReference>
<keyword evidence="3" id="KW-0813">Transport</keyword>